<evidence type="ECO:0000256" key="3">
    <source>
        <dbReference type="ARBA" id="ARBA00022692"/>
    </source>
</evidence>
<protein>
    <recommendedName>
        <fullName evidence="10">Glycerol uptake facilitator protein/aquaporin Z</fullName>
    </recommendedName>
</protein>
<dbReference type="EMBL" id="BONG01000068">
    <property type="protein sequence ID" value="GIF93632.1"/>
    <property type="molecule type" value="Genomic_DNA"/>
</dbReference>
<feature type="transmembrane region" description="Helical" evidence="7">
    <location>
        <begin position="20"/>
        <end position="37"/>
    </location>
</feature>
<dbReference type="InterPro" id="IPR000425">
    <property type="entry name" value="MIP"/>
</dbReference>
<gene>
    <name evidence="8" type="ORF">Cch02nite_70760</name>
</gene>
<feature type="transmembrane region" description="Helical" evidence="7">
    <location>
        <begin position="49"/>
        <end position="69"/>
    </location>
</feature>
<dbReference type="InterPro" id="IPR023271">
    <property type="entry name" value="Aquaporin-like"/>
</dbReference>
<dbReference type="GO" id="GO:0016020">
    <property type="term" value="C:membrane"/>
    <property type="evidence" value="ECO:0007669"/>
    <property type="project" value="UniProtKB-SubCell"/>
</dbReference>
<evidence type="ECO:0008006" key="10">
    <source>
        <dbReference type="Google" id="ProtNLM"/>
    </source>
</evidence>
<dbReference type="PRINTS" id="PR00783">
    <property type="entry name" value="MINTRINSICP"/>
</dbReference>
<accession>A0A8J3JYV8</accession>
<feature type="transmembrane region" description="Helical" evidence="7">
    <location>
        <begin position="215"/>
        <end position="237"/>
    </location>
</feature>
<keyword evidence="9" id="KW-1185">Reference proteome</keyword>
<proteinExistence type="inferred from homology"/>
<dbReference type="Gene3D" id="1.20.1080.10">
    <property type="entry name" value="Glycerol uptake facilitator protein"/>
    <property type="match status" value="1"/>
</dbReference>
<dbReference type="InterPro" id="IPR022357">
    <property type="entry name" value="MIP_CS"/>
</dbReference>
<keyword evidence="3 6" id="KW-0812">Transmembrane</keyword>
<dbReference type="PROSITE" id="PS00221">
    <property type="entry name" value="MIP"/>
    <property type="match status" value="1"/>
</dbReference>
<comment type="similarity">
    <text evidence="6">Belongs to the MIP/aquaporin (TC 1.A.8) family.</text>
</comment>
<feature type="transmembrane region" description="Helical" evidence="7">
    <location>
        <begin position="173"/>
        <end position="195"/>
    </location>
</feature>
<evidence type="ECO:0000256" key="4">
    <source>
        <dbReference type="ARBA" id="ARBA00022989"/>
    </source>
</evidence>
<evidence type="ECO:0000313" key="8">
    <source>
        <dbReference type="EMBL" id="GIF93632.1"/>
    </source>
</evidence>
<evidence type="ECO:0000256" key="1">
    <source>
        <dbReference type="ARBA" id="ARBA00004141"/>
    </source>
</evidence>
<keyword evidence="4 7" id="KW-1133">Transmembrane helix</keyword>
<comment type="caution">
    <text evidence="8">The sequence shown here is derived from an EMBL/GenBank/DDBJ whole genome shotgun (WGS) entry which is preliminary data.</text>
</comment>
<keyword evidence="5 7" id="KW-0472">Membrane</keyword>
<dbReference type="InterPro" id="IPR034294">
    <property type="entry name" value="Aquaporin_transptr"/>
</dbReference>
<dbReference type="PANTHER" id="PTHR45724:SF13">
    <property type="entry name" value="AQUAPORIN NIP1-1-RELATED"/>
    <property type="match status" value="1"/>
</dbReference>
<evidence type="ECO:0000256" key="7">
    <source>
        <dbReference type="SAM" id="Phobius"/>
    </source>
</evidence>
<organism evidence="8 9">
    <name type="scientific">Catellatospora chokoriensis</name>
    <dbReference type="NCBI Taxonomy" id="310353"/>
    <lineage>
        <taxon>Bacteria</taxon>
        <taxon>Bacillati</taxon>
        <taxon>Actinomycetota</taxon>
        <taxon>Actinomycetes</taxon>
        <taxon>Micromonosporales</taxon>
        <taxon>Micromonosporaceae</taxon>
        <taxon>Catellatospora</taxon>
    </lineage>
</organism>
<dbReference type="PANTHER" id="PTHR45724">
    <property type="entry name" value="AQUAPORIN NIP2-1"/>
    <property type="match status" value="1"/>
</dbReference>
<feature type="transmembrane region" description="Helical" evidence="7">
    <location>
        <begin position="146"/>
        <end position="166"/>
    </location>
</feature>
<dbReference type="SUPFAM" id="SSF81338">
    <property type="entry name" value="Aquaporin-like"/>
    <property type="match status" value="1"/>
</dbReference>
<dbReference type="RefSeq" id="WP_203736665.1">
    <property type="nucleotide sequence ID" value="NZ_BAAALB010000030.1"/>
</dbReference>
<dbReference type="Proteomes" id="UP000619293">
    <property type="component" value="Unassembled WGS sequence"/>
</dbReference>
<comment type="subcellular location">
    <subcellularLocation>
        <location evidence="1">Membrane</location>
        <topology evidence="1">Multi-pass membrane protein</topology>
    </subcellularLocation>
</comment>
<reference evidence="8 9" key="1">
    <citation type="submission" date="2021-01" db="EMBL/GenBank/DDBJ databases">
        <title>Whole genome shotgun sequence of Catellatospora chokoriensis NBRC 107358.</title>
        <authorList>
            <person name="Komaki H."/>
            <person name="Tamura T."/>
        </authorList>
    </citation>
    <scope>NUCLEOTIDE SEQUENCE [LARGE SCALE GENOMIC DNA]</scope>
    <source>
        <strain evidence="8 9">NBRC 107358</strain>
    </source>
</reference>
<keyword evidence="2 6" id="KW-0813">Transport</keyword>
<sequence length="247" mass="26058">MSTTTSSERRQTLLRAADEFLLATVLVFLAVTVVRWLRDPASPLYIADLRRALTAIGTISGAVLTGLILSPPGRRSGGHTNPAVTVGLWLMDAFPGRRVLPYVIAQLAGSLIGTALARLTWGDVVSLPSVAYAAIRPAPAWRPDSVFLAETAGMFALTLLIGLFVARPRLMRLMPYAIGAAVALVIAVFGPLSGGSVNPARQLGPALLSDRTTDLAIYLLAPILGAALGAAVHHLLVRRIQPYGQPA</sequence>
<evidence type="ECO:0000256" key="2">
    <source>
        <dbReference type="ARBA" id="ARBA00022448"/>
    </source>
</evidence>
<dbReference type="AlphaFoldDB" id="A0A8J3JYV8"/>
<feature type="transmembrane region" description="Helical" evidence="7">
    <location>
        <begin position="99"/>
        <end position="121"/>
    </location>
</feature>
<evidence type="ECO:0000256" key="6">
    <source>
        <dbReference type="RuleBase" id="RU000477"/>
    </source>
</evidence>
<name>A0A8J3JYV8_9ACTN</name>
<evidence type="ECO:0000256" key="5">
    <source>
        <dbReference type="ARBA" id="ARBA00023136"/>
    </source>
</evidence>
<dbReference type="Pfam" id="PF00230">
    <property type="entry name" value="MIP"/>
    <property type="match status" value="1"/>
</dbReference>
<dbReference type="GO" id="GO:0015267">
    <property type="term" value="F:channel activity"/>
    <property type="evidence" value="ECO:0007669"/>
    <property type="project" value="InterPro"/>
</dbReference>
<evidence type="ECO:0000313" key="9">
    <source>
        <dbReference type="Proteomes" id="UP000619293"/>
    </source>
</evidence>